<dbReference type="InterPro" id="IPR036157">
    <property type="entry name" value="dUTPase-like_sf"/>
</dbReference>
<keyword evidence="3" id="KW-0546">Nucleotide metabolism</keyword>
<dbReference type="PANTHER" id="PTHR11241:SF0">
    <property type="entry name" value="DEOXYURIDINE 5'-TRIPHOSPHATE NUCLEOTIDOHYDROLASE"/>
    <property type="match status" value="1"/>
</dbReference>
<evidence type="ECO:0000259" key="4">
    <source>
        <dbReference type="Pfam" id="PF00692"/>
    </source>
</evidence>
<dbReference type="GO" id="GO:0046081">
    <property type="term" value="P:dUTP catabolic process"/>
    <property type="evidence" value="ECO:0007669"/>
    <property type="project" value="InterPro"/>
</dbReference>
<dbReference type="EMBL" id="MN740172">
    <property type="protein sequence ID" value="QHT91939.1"/>
    <property type="molecule type" value="Genomic_DNA"/>
</dbReference>
<dbReference type="GO" id="GO:0006226">
    <property type="term" value="P:dUMP biosynthetic process"/>
    <property type="evidence" value="ECO:0007669"/>
    <property type="project" value="InterPro"/>
</dbReference>
<dbReference type="EC" id="3.6.1.23" evidence="2"/>
<dbReference type="GO" id="GO:0004170">
    <property type="term" value="F:dUTP diphosphatase activity"/>
    <property type="evidence" value="ECO:0007669"/>
    <property type="project" value="UniProtKB-EC"/>
</dbReference>
<evidence type="ECO:0000313" key="5">
    <source>
        <dbReference type="EMBL" id="QHT91939.1"/>
    </source>
</evidence>
<evidence type="ECO:0000256" key="1">
    <source>
        <dbReference type="ARBA" id="ARBA00006581"/>
    </source>
</evidence>
<dbReference type="Gene3D" id="2.70.40.10">
    <property type="match status" value="1"/>
</dbReference>
<name>A0A6C0IGK4_9ZZZZ</name>
<dbReference type="Pfam" id="PF00692">
    <property type="entry name" value="dUTPase"/>
    <property type="match status" value="1"/>
</dbReference>
<comment type="similarity">
    <text evidence="1">Belongs to the dUTPase family.</text>
</comment>
<dbReference type="PANTHER" id="PTHR11241">
    <property type="entry name" value="DEOXYURIDINE 5'-TRIPHOSPHATE NUCLEOTIDOHYDROLASE"/>
    <property type="match status" value="1"/>
</dbReference>
<organism evidence="5">
    <name type="scientific">viral metagenome</name>
    <dbReference type="NCBI Taxonomy" id="1070528"/>
    <lineage>
        <taxon>unclassified sequences</taxon>
        <taxon>metagenomes</taxon>
        <taxon>organismal metagenomes</taxon>
    </lineage>
</organism>
<evidence type="ECO:0000256" key="3">
    <source>
        <dbReference type="ARBA" id="ARBA00023080"/>
    </source>
</evidence>
<dbReference type="AlphaFoldDB" id="A0A6C0IGK4"/>
<dbReference type="SUPFAM" id="SSF51283">
    <property type="entry name" value="dUTPase-like"/>
    <property type="match status" value="1"/>
</dbReference>
<dbReference type="InterPro" id="IPR029054">
    <property type="entry name" value="dUTPase-like"/>
</dbReference>
<protein>
    <recommendedName>
        <fullName evidence="2">dUTP diphosphatase</fullName>
        <ecNumber evidence="2">3.6.1.23</ecNumber>
    </recommendedName>
</protein>
<dbReference type="InterPro" id="IPR008181">
    <property type="entry name" value="dUTPase"/>
</dbReference>
<reference evidence="5" key="1">
    <citation type="journal article" date="2020" name="Nature">
        <title>Giant virus diversity and host interactions through global metagenomics.</title>
        <authorList>
            <person name="Schulz F."/>
            <person name="Roux S."/>
            <person name="Paez-Espino D."/>
            <person name="Jungbluth S."/>
            <person name="Walsh D.A."/>
            <person name="Denef V.J."/>
            <person name="McMahon K.D."/>
            <person name="Konstantinidis K.T."/>
            <person name="Eloe-Fadrosh E.A."/>
            <person name="Kyrpides N.C."/>
            <person name="Woyke T."/>
        </authorList>
    </citation>
    <scope>NUCLEOTIDE SEQUENCE</scope>
    <source>
        <strain evidence="5">GVMAG-M-3300023184-86</strain>
    </source>
</reference>
<proteinExistence type="inferred from homology"/>
<evidence type="ECO:0000256" key="2">
    <source>
        <dbReference type="ARBA" id="ARBA00012379"/>
    </source>
</evidence>
<dbReference type="GO" id="GO:0000287">
    <property type="term" value="F:magnesium ion binding"/>
    <property type="evidence" value="ECO:0007669"/>
    <property type="project" value="InterPro"/>
</dbReference>
<feature type="domain" description="dUTPase-like" evidence="4">
    <location>
        <begin position="47"/>
        <end position="184"/>
    </location>
</feature>
<sequence>MIQLTNYDKVMNLKIFINCDDEKLKNIYKEAATKHNKKIQDCPDIIDAGFDLYAPLQEDQNQKIFFSPANVNKLDFKIICSAQIKNQATNKTYNTGYYMYPRSSISKTRLRLANSVGIIDAGYRGHIMAMLDVIGSTDYQGTTYDRYIQICAPGLIPITVEIVDNIESLGEKTERGQGGFGSTGK</sequence>
<accession>A0A6C0IGK4</accession>